<keyword evidence="5 7" id="KW-0067">ATP-binding</keyword>
<dbReference type="GO" id="GO:0005524">
    <property type="term" value="F:ATP binding"/>
    <property type="evidence" value="ECO:0007669"/>
    <property type="project" value="UniProtKB-UniRule"/>
</dbReference>
<comment type="function">
    <text evidence="7">Ligates lysine onto the cytidine present at position 34 of the AUA codon-specific tRNA(Ile) that contains the anticodon CAU, in an ATP-dependent manner. Cytidine is converted to lysidine, thus changing the amino acid specificity of the tRNA from methionine to isoleucine.</text>
</comment>
<dbReference type="KEGG" id="ima:PO878_18410"/>
<dbReference type="SUPFAM" id="SSF82829">
    <property type="entry name" value="MesJ substrate recognition domain-like"/>
    <property type="match status" value="1"/>
</dbReference>
<dbReference type="InterPro" id="IPR011063">
    <property type="entry name" value="TilS/TtcA_N"/>
</dbReference>
<dbReference type="CDD" id="cd01992">
    <property type="entry name" value="TilS_N"/>
    <property type="match status" value="1"/>
</dbReference>
<keyword evidence="1 7" id="KW-0963">Cytoplasm</keyword>
<evidence type="ECO:0000256" key="1">
    <source>
        <dbReference type="ARBA" id="ARBA00022490"/>
    </source>
</evidence>
<dbReference type="Pfam" id="PF09179">
    <property type="entry name" value="TilS"/>
    <property type="match status" value="1"/>
</dbReference>
<dbReference type="Pfam" id="PF01171">
    <property type="entry name" value="ATP_bind_3"/>
    <property type="match status" value="1"/>
</dbReference>
<evidence type="ECO:0000256" key="7">
    <source>
        <dbReference type="HAMAP-Rule" id="MF_01161"/>
    </source>
</evidence>
<dbReference type="GO" id="GO:0006400">
    <property type="term" value="P:tRNA modification"/>
    <property type="evidence" value="ECO:0007669"/>
    <property type="project" value="UniProtKB-UniRule"/>
</dbReference>
<dbReference type="Gene3D" id="3.40.50.620">
    <property type="entry name" value="HUPs"/>
    <property type="match status" value="1"/>
</dbReference>
<evidence type="ECO:0000256" key="5">
    <source>
        <dbReference type="ARBA" id="ARBA00022840"/>
    </source>
</evidence>
<keyword evidence="2 7" id="KW-0436">Ligase</keyword>
<dbReference type="GO" id="GO:0005737">
    <property type="term" value="C:cytoplasm"/>
    <property type="evidence" value="ECO:0007669"/>
    <property type="project" value="UniProtKB-SubCell"/>
</dbReference>
<evidence type="ECO:0000259" key="8">
    <source>
        <dbReference type="Pfam" id="PF01171"/>
    </source>
</evidence>
<dbReference type="PANTHER" id="PTHR43033">
    <property type="entry name" value="TRNA(ILE)-LYSIDINE SYNTHASE-RELATED"/>
    <property type="match status" value="1"/>
</dbReference>
<feature type="domain" description="tRNA(Ile)-lysidine synthase substrate-binding" evidence="9">
    <location>
        <begin position="229"/>
        <end position="292"/>
    </location>
</feature>
<dbReference type="PANTHER" id="PTHR43033:SF1">
    <property type="entry name" value="TRNA(ILE)-LYSIDINE SYNTHASE-RELATED"/>
    <property type="match status" value="1"/>
</dbReference>
<dbReference type="AlphaFoldDB" id="A0AAF0BV66"/>
<comment type="similarity">
    <text evidence="7">Belongs to the tRNA(Ile)-lysidine synthase family.</text>
</comment>
<keyword evidence="4 7" id="KW-0547">Nucleotide-binding</keyword>
<organism evidence="10 11">
    <name type="scientific">Iamia majanohamensis</name>
    <dbReference type="NCBI Taxonomy" id="467976"/>
    <lineage>
        <taxon>Bacteria</taxon>
        <taxon>Bacillati</taxon>
        <taxon>Actinomycetota</taxon>
        <taxon>Acidimicrobiia</taxon>
        <taxon>Acidimicrobiales</taxon>
        <taxon>Iamiaceae</taxon>
        <taxon>Iamia</taxon>
    </lineage>
</organism>
<dbReference type="EC" id="6.3.4.19" evidence="7"/>
<name>A0AAF0BV66_9ACTN</name>
<keyword evidence="3 7" id="KW-0819">tRNA processing</keyword>
<proteinExistence type="inferred from homology"/>
<protein>
    <recommendedName>
        <fullName evidence="7">tRNA(Ile)-lysidine synthase</fullName>
        <ecNumber evidence="7">6.3.4.19</ecNumber>
    </recommendedName>
    <alternativeName>
        <fullName evidence="7">tRNA(Ile)-2-lysyl-cytidine synthase</fullName>
    </alternativeName>
    <alternativeName>
        <fullName evidence="7">tRNA(Ile)-lysidine synthetase</fullName>
    </alternativeName>
</protein>
<dbReference type="NCBIfam" id="TIGR02432">
    <property type="entry name" value="lysidine_TilS_N"/>
    <property type="match status" value="1"/>
</dbReference>
<evidence type="ECO:0000313" key="11">
    <source>
        <dbReference type="Proteomes" id="UP001216390"/>
    </source>
</evidence>
<sequence>MTRGDTAPVDLDALLARCTFPAPGTAVTAAVSGGPDSLALLVLAVASGCEVTAVHVDHGLRAGSAREADVVAAAAEALGAAWRAEHVVVAPGPNLEARARAARRAVLPDDACTGHTLDDRAETVLVNLLRGAGTTGLAALRPGTRHPILALRRSETAALCAARGLAPVEDPSNTDARFVRNRVRHEVLPLLAEVAGRDLVPVLARQAGLLADDADLLGTLAAEVDPTDASALDAAPAPLARAAVRAWLRPTADGQPPSAAAVERVRAVAAGDAVATEVPGGWRVRRSRGRLHLDPPSAPS</sequence>
<feature type="binding site" evidence="7">
    <location>
        <begin position="32"/>
        <end position="37"/>
    </location>
    <ligand>
        <name>ATP</name>
        <dbReference type="ChEBI" id="CHEBI:30616"/>
    </ligand>
</feature>
<evidence type="ECO:0000256" key="4">
    <source>
        <dbReference type="ARBA" id="ARBA00022741"/>
    </source>
</evidence>
<dbReference type="SUPFAM" id="SSF52402">
    <property type="entry name" value="Adenine nucleotide alpha hydrolases-like"/>
    <property type="match status" value="1"/>
</dbReference>
<dbReference type="HAMAP" id="MF_01161">
    <property type="entry name" value="tRNA_Ile_lys_synt"/>
    <property type="match status" value="1"/>
</dbReference>
<keyword evidence="11" id="KW-1185">Reference proteome</keyword>
<dbReference type="InterPro" id="IPR014729">
    <property type="entry name" value="Rossmann-like_a/b/a_fold"/>
</dbReference>
<dbReference type="InterPro" id="IPR012094">
    <property type="entry name" value="tRNA_Ile_lys_synt"/>
</dbReference>
<comment type="domain">
    <text evidence="7">The N-terminal region contains the highly conserved SGGXDS motif, predicted to be a P-loop motif involved in ATP binding.</text>
</comment>
<dbReference type="Proteomes" id="UP001216390">
    <property type="component" value="Chromosome"/>
</dbReference>
<reference evidence="10" key="1">
    <citation type="submission" date="2023-01" db="EMBL/GenBank/DDBJ databases">
        <title>The diversity of Class Acidimicrobiia in South China Sea sediment environments and the proposal of Iamia marina sp. nov., a novel species of the genus Iamia.</title>
        <authorList>
            <person name="He Y."/>
            <person name="Tian X."/>
        </authorList>
    </citation>
    <scope>NUCLEOTIDE SEQUENCE</scope>
    <source>
        <strain evidence="10">DSM 19957</strain>
    </source>
</reference>
<feature type="domain" description="tRNA(Ile)-lysidine/2-thiocytidine synthase N-terminal" evidence="8">
    <location>
        <begin position="27"/>
        <end position="186"/>
    </location>
</feature>
<evidence type="ECO:0000259" key="9">
    <source>
        <dbReference type="Pfam" id="PF09179"/>
    </source>
</evidence>
<evidence type="ECO:0000313" key="10">
    <source>
        <dbReference type="EMBL" id="WCO66475.1"/>
    </source>
</evidence>
<comment type="catalytic activity">
    <reaction evidence="6 7">
        <text>cytidine(34) in tRNA(Ile2) + L-lysine + ATP = lysidine(34) in tRNA(Ile2) + AMP + diphosphate + H(+)</text>
        <dbReference type="Rhea" id="RHEA:43744"/>
        <dbReference type="Rhea" id="RHEA-COMP:10625"/>
        <dbReference type="Rhea" id="RHEA-COMP:10670"/>
        <dbReference type="ChEBI" id="CHEBI:15378"/>
        <dbReference type="ChEBI" id="CHEBI:30616"/>
        <dbReference type="ChEBI" id="CHEBI:32551"/>
        <dbReference type="ChEBI" id="CHEBI:33019"/>
        <dbReference type="ChEBI" id="CHEBI:82748"/>
        <dbReference type="ChEBI" id="CHEBI:83665"/>
        <dbReference type="ChEBI" id="CHEBI:456215"/>
        <dbReference type="EC" id="6.3.4.19"/>
    </reaction>
</comment>
<comment type="subcellular location">
    <subcellularLocation>
        <location evidence="7">Cytoplasm</location>
    </subcellularLocation>
</comment>
<gene>
    <name evidence="7 10" type="primary">tilS</name>
    <name evidence="10" type="ORF">PO878_18410</name>
</gene>
<dbReference type="InterPro" id="IPR012795">
    <property type="entry name" value="tRNA_Ile_lys_synt_N"/>
</dbReference>
<accession>A0AAF0BV66</accession>
<dbReference type="RefSeq" id="WP_272735998.1">
    <property type="nucleotide sequence ID" value="NZ_CP116942.1"/>
</dbReference>
<evidence type="ECO:0000256" key="6">
    <source>
        <dbReference type="ARBA" id="ARBA00048539"/>
    </source>
</evidence>
<dbReference type="EMBL" id="CP116942">
    <property type="protein sequence ID" value="WCO66475.1"/>
    <property type="molecule type" value="Genomic_DNA"/>
</dbReference>
<dbReference type="InterPro" id="IPR015262">
    <property type="entry name" value="tRNA_Ile_lys_synt_subst-bd"/>
</dbReference>
<evidence type="ECO:0000256" key="3">
    <source>
        <dbReference type="ARBA" id="ARBA00022694"/>
    </source>
</evidence>
<dbReference type="GO" id="GO:0032267">
    <property type="term" value="F:tRNA(Ile)-lysidine synthase activity"/>
    <property type="evidence" value="ECO:0007669"/>
    <property type="project" value="UniProtKB-EC"/>
</dbReference>
<evidence type="ECO:0000256" key="2">
    <source>
        <dbReference type="ARBA" id="ARBA00022598"/>
    </source>
</evidence>